<evidence type="ECO:0000313" key="10">
    <source>
        <dbReference type="EMBL" id="RHM95296.1"/>
    </source>
</evidence>
<dbReference type="GO" id="GO:0016788">
    <property type="term" value="F:hydrolase activity, acting on ester bonds"/>
    <property type="evidence" value="ECO:0007669"/>
    <property type="project" value="UniProtKB-ARBA"/>
</dbReference>
<evidence type="ECO:0000313" key="6">
    <source>
        <dbReference type="EMBL" id="RGM93480.1"/>
    </source>
</evidence>
<keyword evidence="13" id="KW-1185">Reference proteome</keyword>
<reference evidence="11 12" key="1">
    <citation type="submission" date="2018-08" db="EMBL/GenBank/DDBJ databases">
        <title>A genome reference for cultivated species of the human gut microbiota.</title>
        <authorList>
            <person name="Zou Y."/>
            <person name="Xue W."/>
            <person name="Luo G."/>
        </authorList>
    </citation>
    <scope>NUCLEOTIDE SEQUENCE [LARGE SCALE GENOMIC DNA]</scope>
    <source>
        <strain evidence="10 17">AF31-28B-AC</strain>
        <strain evidence="9 15">AF39-11</strain>
        <strain evidence="8 16">AM17-44</strain>
        <strain evidence="7 14">AM23-23</strain>
        <strain evidence="6 12">OM06-2</strain>
        <strain evidence="5 11">OM08-14</strain>
        <strain evidence="4 13">TF10-3AC</strain>
    </source>
</reference>
<evidence type="ECO:0000313" key="7">
    <source>
        <dbReference type="EMBL" id="RHF93068.1"/>
    </source>
</evidence>
<name>A0A3E4ZEL6_9BACT</name>
<dbReference type="InterPro" id="IPR005181">
    <property type="entry name" value="SASA"/>
</dbReference>
<evidence type="ECO:0000313" key="11">
    <source>
        <dbReference type="Proteomes" id="UP000260780"/>
    </source>
</evidence>
<evidence type="ECO:0000313" key="17">
    <source>
        <dbReference type="Proteomes" id="UP000285109"/>
    </source>
</evidence>
<evidence type="ECO:0000313" key="14">
    <source>
        <dbReference type="Proteomes" id="UP000283485"/>
    </source>
</evidence>
<evidence type="ECO:0000313" key="9">
    <source>
        <dbReference type="EMBL" id="RHL15396.1"/>
    </source>
</evidence>
<dbReference type="EMBL" id="QRJS01000037">
    <property type="protein sequence ID" value="RHH41366.1"/>
    <property type="molecule type" value="Genomic_DNA"/>
</dbReference>
<accession>A0A3E4ZEL6</accession>
<dbReference type="Pfam" id="PF03629">
    <property type="entry name" value="SASA"/>
    <property type="match status" value="1"/>
</dbReference>
<dbReference type="Proteomes" id="UP000260814">
    <property type="component" value="Unassembled WGS sequence"/>
</dbReference>
<dbReference type="Proteomes" id="UP000284998">
    <property type="component" value="Unassembled WGS sequence"/>
</dbReference>
<proteinExistence type="predicted"/>
<dbReference type="InterPro" id="IPR052940">
    <property type="entry name" value="Carb_Esterase_6"/>
</dbReference>
<evidence type="ECO:0000313" key="13">
    <source>
        <dbReference type="Proteomes" id="UP000260862"/>
    </source>
</evidence>
<dbReference type="Proteomes" id="UP000283485">
    <property type="component" value="Unassembled WGS sequence"/>
</dbReference>
<dbReference type="Gene3D" id="3.40.50.1110">
    <property type="entry name" value="SGNH hydrolase"/>
    <property type="match status" value="1"/>
</dbReference>
<feature type="chain" id="PRO_5041870921" evidence="2">
    <location>
        <begin position="26"/>
        <end position="289"/>
    </location>
</feature>
<dbReference type="EMBL" id="QROI01000011">
    <property type="protein sequence ID" value="RHL15396.1"/>
    <property type="molecule type" value="Genomic_DNA"/>
</dbReference>
<evidence type="ECO:0000313" key="15">
    <source>
        <dbReference type="Proteomes" id="UP000284916"/>
    </source>
</evidence>
<dbReference type="EMBL" id="QSTW01000001">
    <property type="protein sequence ID" value="RGM93480.1"/>
    <property type="molecule type" value="Genomic_DNA"/>
</dbReference>
<dbReference type="EMBL" id="QSQT01000004">
    <property type="protein sequence ID" value="RGK57589.1"/>
    <property type="molecule type" value="Genomic_DNA"/>
</dbReference>
<protein>
    <submittedName>
        <fullName evidence="6">Sialate O-acetylesterase</fullName>
    </submittedName>
</protein>
<feature type="domain" description="Sialate O-acetylesterase" evidence="3">
    <location>
        <begin position="36"/>
        <end position="282"/>
    </location>
</feature>
<keyword evidence="1" id="KW-0378">Hydrolase</keyword>
<dbReference type="InterPro" id="IPR036514">
    <property type="entry name" value="SGNH_hydro_sf"/>
</dbReference>
<dbReference type="EMBL" id="QRHQ01000002">
    <property type="protein sequence ID" value="RHF93068.1"/>
    <property type="molecule type" value="Genomic_DNA"/>
</dbReference>
<dbReference type="EMBL" id="QSTF01000013">
    <property type="protein sequence ID" value="RGM40743.1"/>
    <property type="molecule type" value="Genomic_DNA"/>
</dbReference>
<evidence type="ECO:0000313" key="5">
    <source>
        <dbReference type="EMBL" id="RGM40743.1"/>
    </source>
</evidence>
<dbReference type="Proteomes" id="UP000284916">
    <property type="component" value="Unassembled WGS sequence"/>
</dbReference>
<keyword evidence="2" id="KW-0732">Signal</keyword>
<dbReference type="PANTHER" id="PTHR31988">
    <property type="entry name" value="ESTERASE, PUTATIVE (DUF303)-RELATED"/>
    <property type="match status" value="1"/>
</dbReference>
<evidence type="ECO:0000313" key="8">
    <source>
        <dbReference type="EMBL" id="RHH41366.1"/>
    </source>
</evidence>
<evidence type="ECO:0000313" key="4">
    <source>
        <dbReference type="EMBL" id="RGK57589.1"/>
    </source>
</evidence>
<gene>
    <name evidence="9" type="ORF">DW035_08440</name>
    <name evidence="8" type="ORF">DW204_12425</name>
    <name evidence="7" type="ORF">DW653_02515</name>
    <name evidence="10" type="ORF">DWZ34_11490</name>
    <name evidence="6" type="ORF">DXB87_00230</name>
    <name evidence="5" type="ORF">DXC17_07045</name>
    <name evidence="4" type="ORF">DXD04_03175</name>
</gene>
<dbReference type="Proteomes" id="UP000285109">
    <property type="component" value="Unassembled WGS sequence"/>
</dbReference>
<dbReference type="EMBL" id="QRQK01000022">
    <property type="protein sequence ID" value="RHM95296.1"/>
    <property type="molecule type" value="Genomic_DNA"/>
</dbReference>
<sequence length="289" mass="31309">MEVKRMFVTLTSLMALSLGPVSAQAQTGTEKVNEKFHIYLCLGQSNMEGNAKIEACDTVNVTPRFKVLQAVDCPDLGREKGKWYTAVPPLARCGTGLTPADYFGRTLADSLPADVEIGVINVAVGGCRIELFDKDNYASYVAGSPDWLKNMVAEYDGNPYARLIELAKQASRCGVIKGILLHQGESNTGDPDWPMKVKKVYDNILSDLGLQPNSLPLLVGELVSEGQGGACASMNPVIQKLPETIPVVHVVSSEGCEAVSDRLHFSAAGYRELGKRYALTMLELLKKSK</sequence>
<evidence type="ECO:0000259" key="3">
    <source>
        <dbReference type="Pfam" id="PF03629"/>
    </source>
</evidence>
<evidence type="ECO:0000313" key="16">
    <source>
        <dbReference type="Proteomes" id="UP000284998"/>
    </source>
</evidence>
<comment type="caution">
    <text evidence="6">The sequence shown here is derived from an EMBL/GenBank/DDBJ whole genome shotgun (WGS) entry which is preliminary data.</text>
</comment>
<dbReference type="Proteomes" id="UP000260862">
    <property type="component" value="Unassembled WGS sequence"/>
</dbReference>
<feature type="signal peptide" evidence="2">
    <location>
        <begin position="1"/>
        <end position="25"/>
    </location>
</feature>
<dbReference type="SUPFAM" id="SSF52266">
    <property type="entry name" value="SGNH hydrolase"/>
    <property type="match status" value="1"/>
</dbReference>
<organism evidence="6 12">
    <name type="scientific">Phocaeicola plebeius</name>
    <dbReference type="NCBI Taxonomy" id="310297"/>
    <lineage>
        <taxon>Bacteria</taxon>
        <taxon>Pseudomonadati</taxon>
        <taxon>Bacteroidota</taxon>
        <taxon>Bacteroidia</taxon>
        <taxon>Bacteroidales</taxon>
        <taxon>Bacteroidaceae</taxon>
        <taxon>Phocaeicola</taxon>
    </lineage>
</organism>
<dbReference type="Proteomes" id="UP000260780">
    <property type="component" value="Unassembled WGS sequence"/>
</dbReference>
<evidence type="ECO:0000256" key="1">
    <source>
        <dbReference type="ARBA" id="ARBA00022801"/>
    </source>
</evidence>
<evidence type="ECO:0000256" key="2">
    <source>
        <dbReference type="SAM" id="SignalP"/>
    </source>
</evidence>
<evidence type="ECO:0000313" key="12">
    <source>
        <dbReference type="Proteomes" id="UP000260814"/>
    </source>
</evidence>
<dbReference type="AlphaFoldDB" id="A0A3E4ZEL6"/>
<dbReference type="PANTHER" id="PTHR31988:SF19">
    <property type="entry name" value="9-O-ACETYL-N-ACETYLNEURAMINIC ACID DEACETYLASE-RELATED"/>
    <property type="match status" value="1"/>
</dbReference>